<dbReference type="AlphaFoldDB" id="A0A9W6J6N1"/>
<proteinExistence type="predicted"/>
<evidence type="ECO:0000313" key="1">
    <source>
        <dbReference type="EMBL" id="GLK70190.1"/>
    </source>
</evidence>
<name>A0A9W6J6N1_9HYPH</name>
<protein>
    <submittedName>
        <fullName evidence="1">Uncharacterized protein</fullName>
    </submittedName>
</protein>
<reference evidence="1" key="1">
    <citation type="journal article" date="2014" name="Int. J. Syst. Evol. Microbiol.">
        <title>Complete genome sequence of Corynebacterium casei LMG S-19264T (=DSM 44701T), isolated from a smear-ripened cheese.</title>
        <authorList>
            <consortium name="US DOE Joint Genome Institute (JGI-PGF)"/>
            <person name="Walter F."/>
            <person name="Albersmeier A."/>
            <person name="Kalinowski J."/>
            <person name="Ruckert C."/>
        </authorList>
    </citation>
    <scope>NUCLEOTIDE SEQUENCE</scope>
    <source>
        <strain evidence="1">VKM B-2484</strain>
    </source>
</reference>
<dbReference type="EMBL" id="BSFJ01000002">
    <property type="protein sequence ID" value="GLK70190.1"/>
    <property type="molecule type" value="Genomic_DNA"/>
</dbReference>
<keyword evidence="2" id="KW-1185">Reference proteome</keyword>
<organism evidence="1 2">
    <name type="scientific">Ancylobacter dichloromethanicus</name>
    <dbReference type="NCBI Taxonomy" id="518825"/>
    <lineage>
        <taxon>Bacteria</taxon>
        <taxon>Pseudomonadati</taxon>
        <taxon>Pseudomonadota</taxon>
        <taxon>Alphaproteobacteria</taxon>
        <taxon>Hyphomicrobiales</taxon>
        <taxon>Xanthobacteraceae</taxon>
        <taxon>Ancylobacter</taxon>
    </lineage>
</organism>
<gene>
    <name evidence="1" type="ORF">GCM10017643_03050</name>
</gene>
<dbReference type="Proteomes" id="UP001143370">
    <property type="component" value="Unassembled WGS sequence"/>
</dbReference>
<sequence>MIIAQEEAAKAFLLYLISEEIVPLTAAVRRAINDHACKHLVGMIMDYMIMHWEEIEELNAIINRDFELGNNLPNDVGSALEILRYEKIGRWTVNNWVWAEDPAYDREALKLADGKRDRRKQDALYVRIGADGQLASTPAVITQTEVATELERASRYINFAEALTTAEERHGFNKDRFEKVMAALKLLFKPNEGAASVAP</sequence>
<accession>A0A9W6J6N1</accession>
<evidence type="ECO:0000313" key="2">
    <source>
        <dbReference type="Proteomes" id="UP001143370"/>
    </source>
</evidence>
<comment type="caution">
    <text evidence="1">The sequence shown here is derived from an EMBL/GenBank/DDBJ whole genome shotgun (WGS) entry which is preliminary data.</text>
</comment>
<dbReference type="Pfam" id="PF18728">
    <property type="entry name" value="HEPN_AbiV"/>
    <property type="match status" value="1"/>
</dbReference>
<dbReference type="InterPro" id="IPR030987">
    <property type="entry name" value="AbiV"/>
</dbReference>
<reference evidence="1" key="2">
    <citation type="submission" date="2023-01" db="EMBL/GenBank/DDBJ databases">
        <authorList>
            <person name="Sun Q."/>
            <person name="Evtushenko L."/>
        </authorList>
    </citation>
    <scope>NUCLEOTIDE SEQUENCE</scope>
    <source>
        <strain evidence="1">VKM B-2484</strain>
    </source>
</reference>